<feature type="compositionally biased region" description="Polar residues" evidence="3">
    <location>
        <begin position="335"/>
        <end position="344"/>
    </location>
</feature>
<proteinExistence type="predicted"/>
<keyword evidence="1" id="KW-0677">Repeat</keyword>
<feature type="compositionally biased region" description="Low complexity" evidence="3">
    <location>
        <begin position="629"/>
        <end position="649"/>
    </location>
</feature>
<feature type="repeat" description="Pumilio" evidence="2">
    <location>
        <begin position="875"/>
        <end position="911"/>
    </location>
</feature>
<evidence type="ECO:0000313" key="6">
    <source>
        <dbReference type="Proteomes" id="UP001295684"/>
    </source>
</evidence>
<dbReference type="Pfam" id="PF00806">
    <property type="entry name" value="PUF"/>
    <property type="match status" value="7"/>
</dbReference>
<gene>
    <name evidence="5" type="ORF">ECRASSUSDP1_LOCUS6742</name>
</gene>
<feature type="region of interest" description="Disordered" evidence="3">
    <location>
        <begin position="1"/>
        <end position="157"/>
    </location>
</feature>
<dbReference type="PANTHER" id="PTHR12537:SF13">
    <property type="entry name" value="PUMILIO HOMOLOGY DOMAIN FAMILY MEMBER 4"/>
    <property type="match status" value="1"/>
</dbReference>
<feature type="region of interest" description="Disordered" evidence="3">
    <location>
        <begin position="581"/>
        <end position="687"/>
    </location>
</feature>
<feature type="repeat" description="Pumilio" evidence="2">
    <location>
        <begin position="689"/>
        <end position="727"/>
    </location>
</feature>
<dbReference type="PROSITE" id="PS50302">
    <property type="entry name" value="PUM"/>
    <property type="match status" value="5"/>
</dbReference>
<comment type="caution">
    <text evidence="5">The sequence shown here is derived from an EMBL/GenBank/DDBJ whole genome shotgun (WGS) entry which is preliminary data.</text>
</comment>
<feature type="repeat" description="Pumilio" evidence="2">
    <location>
        <begin position="764"/>
        <end position="799"/>
    </location>
</feature>
<feature type="region of interest" description="Disordered" evidence="3">
    <location>
        <begin position="335"/>
        <end position="373"/>
    </location>
</feature>
<dbReference type="InterPro" id="IPR016024">
    <property type="entry name" value="ARM-type_fold"/>
</dbReference>
<feature type="compositionally biased region" description="Basic and acidic residues" evidence="3">
    <location>
        <begin position="144"/>
        <end position="157"/>
    </location>
</feature>
<feature type="compositionally biased region" description="Polar residues" evidence="3">
    <location>
        <begin position="101"/>
        <end position="113"/>
    </location>
</feature>
<dbReference type="InterPro" id="IPR001313">
    <property type="entry name" value="Pumilio_RNA-bd_rpt"/>
</dbReference>
<protein>
    <recommendedName>
        <fullName evidence="4">PUM-HD domain-containing protein</fullName>
    </recommendedName>
</protein>
<feature type="repeat" description="Pumilio" evidence="2">
    <location>
        <begin position="801"/>
        <end position="836"/>
    </location>
</feature>
<evidence type="ECO:0000256" key="1">
    <source>
        <dbReference type="ARBA" id="ARBA00022737"/>
    </source>
</evidence>
<dbReference type="PANTHER" id="PTHR12537">
    <property type="entry name" value="RNA BINDING PROTEIN PUMILIO-RELATED"/>
    <property type="match status" value="1"/>
</dbReference>
<dbReference type="Gene3D" id="1.25.10.10">
    <property type="entry name" value="Leucine-rich Repeat Variant"/>
    <property type="match status" value="1"/>
</dbReference>
<sequence length="986" mass="110141">MNAQPHLTMEGPTKKITTYSFFRNNDDEDVRNASGSPSLGRDGSPISPSHPQEHKMIPSKFGQPSGQDMNFSHPEPDFSSQLYSQPQYESMKTSKDHDQSDASLYSGFNNFSEKSLRIDPHGQVDPSPTGQGFVPHFIDDDNTPDEKDFKGIGSIEDSKLDLEDDDFEISNFYPQQNNKPPNMINQKEYHQPGASYQQTYSQNIPPKSQSPGYQQMPVIHQPEHQMIHQPGSQMVHGQPVYMNQYPQQVPKPMPNYGPDPHGMPAYNQPHYPMGKEMNYMHNYQYGYGAPQYGHQYNQQYYGGAAPNTEYLEQRRISMPMNHYAAQLEQPGYQQVHQQSRSNSMADAMNPRQFNGGKGHNSGPPPGLNRFPATSGRLKVTRNFSSHDASGDQADIQGLTGDFAKMHCSNIDFSKMDLSQNQMASGIQPSKVRAATGEMSAHSNSTIKEEDFDSEKEAHERDPNSSSAGGTGPETGPEPGPETSQYVFGNATHTASVTNTKSLAKVHMARNQKRRESHQIPMKSLEDKKLLKSPMKSSSVAWVPNDSRTSSMPNIFQPFGGHDHFYPQEHTAYYNYNTHDRPQQMMGYNQPAMSANPGHARPQYGRPGVQNGPSLGGPAMPDYDYDQRRNSGTTGGSSNLGKSLKFAQNKPKPKKPASKATKDFSALKNQNSKSRRSSTHSISIPSNDKSIVDCKGQIPALAKNQQGSKYLQRVLAKASPDVLEFIVVEAGDSLHELMVDSYGNYFCQKLLQSCSSKQRLYLLTKISPHVVNISCDKRGTHSMQSLIQLINMQEEEDALEHALREHVVSLSFDPNGTHVLQKVILTVKVAKLDYIFEACFDKLLELSLDSNGLCVIKKIIARFSSAPDKKALLVEKLSDDCVQLVQSPYGNYAVQQAIDYWDNEDLHQIYMNLLANVLQLSMQKFSSNVIEKCLDKADDEVLIQYADKLSEPETMKSLAKSNYGFYVAQKLKNCCSHLEGIAEKIQI</sequence>
<feature type="compositionally biased region" description="Polar residues" evidence="3">
    <location>
        <begin position="78"/>
        <end position="91"/>
    </location>
</feature>
<dbReference type="InterPro" id="IPR033133">
    <property type="entry name" value="PUM-HD"/>
</dbReference>
<dbReference type="EMBL" id="CAMPGE010006546">
    <property type="protein sequence ID" value="CAI2365402.1"/>
    <property type="molecule type" value="Genomic_DNA"/>
</dbReference>
<feature type="repeat" description="Pumilio" evidence="2">
    <location>
        <begin position="728"/>
        <end position="763"/>
    </location>
</feature>
<dbReference type="SUPFAM" id="SSF48371">
    <property type="entry name" value="ARM repeat"/>
    <property type="match status" value="1"/>
</dbReference>
<feature type="compositionally biased region" description="Low complexity" evidence="3">
    <location>
        <begin position="473"/>
        <end position="482"/>
    </location>
</feature>
<dbReference type="GO" id="GO:0005737">
    <property type="term" value="C:cytoplasm"/>
    <property type="evidence" value="ECO:0007669"/>
    <property type="project" value="TreeGrafter"/>
</dbReference>
<dbReference type="GO" id="GO:0010608">
    <property type="term" value="P:post-transcriptional regulation of gene expression"/>
    <property type="evidence" value="ECO:0007669"/>
    <property type="project" value="TreeGrafter"/>
</dbReference>
<accession>A0AAD1UAZ8</accession>
<feature type="domain" description="PUM-HD" evidence="4">
    <location>
        <begin position="666"/>
        <end position="986"/>
    </location>
</feature>
<feature type="compositionally biased region" description="Basic residues" evidence="3">
    <location>
        <begin position="506"/>
        <end position="515"/>
    </location>
</feature>
<dbReference type="Proteomes" id="UP001295684">
    <property type="component" value="Unassembled WGS sequence"/>
</dbReference>
<feature type="region of interest" description="Disordered" evidence="3">
    <location>
        <begin position="421"/>
        <end position="485"/>
    </location>
</feature>
<keyword evidence="6" id="KW-1185">Reference proteome</keyword>
<dbReference type="InterPro" id="IPR011989">
    <property type="entry name" value="ARM-like"/>
</dbReference>
<evidence type="ECO:0000256" key="3">
    <source>
        <dbReference type="SAM" id="MobiDB-lite"/>
    </source>
</evidence>
<evidence type="ECO:0000256" key="2">
    <source>
        <dbReference type="PROSITE-ProRule" id="PRU00317"/>
    </source>
</evidence>
<name>A0AAD1UAZ8_EUPCR</name>
<feature type="region of interest" description="Disordered" evidence="3">
    <location>
        <begin position="506"/>
        <end position="543"/>
    </location>
</feature>
<evidence type="ECO:0000259" key="4">
    <source>
        <dbReference type="PROSITE" id="PS50303"/>
    </source>
</evidence>
<organism evidence="5 6">
    <name type="scientific">Euplotes crassus</name>
    <dbReference type="NCBI Taxonomy" id="5936"/>
    <lineage>
        <taxon>Eukaryota</taxon>
        <taxon>Sar</taxon>
        <taxon>Alveolata</taxon>
        <taxon>Ciliophora</taxon>
        <taxon>Intramacronucleata</taxon>
        <taxon>Spirotrichea</taxon>
        <taxon>Hypotrichia</taxon>
        <taxon>Euplotida</taxon>
        <taxon>Euplotidae</taxon>
        <taxon>Moneuplotes</taxon>
    </lineage>
</organism>
<dbReference type="SMART" id="SM00025">
    <property type="entry name" value="Pumilio"/>
    <property type="match status" value="7"/>
</dbReference>
<evidence type="ECO:0000313" key="5">
    <source>
        <dbReference type="EMBL" id="CAI2365402.1"/>
    </source>
</evidence>
<dbReference type="AlphaFoldDB" id="A0AAD1UAZ8"/>
<reference evidence="5" key="1">
    <citation type="submission" date="2023-07" db="EMBL/GenBank/DDBJ databases">
        <authorList>
            <consortium name="AG Swart"/>
            <person name="Singh M."/>
            <person name="Singh A."/>
            <person name="Seah K."/>
            <person name="Emmerich C."/>
        </authorList>
    </citation>
    <scope>NUCLEOTIDE SEQUENCE</scope>
    <source>
        <strain evidence="5">DP1</strain>
    </source>
</reference>
<dbReference type="PROSITE" id="PS50303">
    <property type="entry name" value="PUM_HD"/>
    <property type="match status" value="1"/>
</dbReference>
<dbReference type="GO" id="GO:0003729">
    <property type="term" value="F:mRNA binding"/>
    <property type="evidence" value="ECO:0007669"/>
    <property type="project" value="TreeGrafter"/>
</dbReference>